<dbReference type="Gene3D" id="3.40.930.10">
    <property type="entry name" value="Mannitol-specific EII, Chain A"/>
    <property type="match status" value="1"/>
</dbReference>
<organism evidence="2 3">
    <name type="scientific">Streptococcus suis</name>
    <dbReference type="NCBI Taxonomy" id="1307"/>
    <lineage>
        <taxon>Bacteria</taxon>
        <taxon>Bacillati</taxon>
        <taxon>Bacillota</taxon>
        <taxon>Bacilli</taxon>
        <taxon>Lactobacillales</taxon>
        <taxon>Streptococcaceae</taxon>
        <taxon>Streptococcus</taxon>
    </lineage>
</organism>
<feature type="domain" description="PTS EIIA type-2" evidence="1">
    <location>
        <begin position="4"/>
        <end position="150"/>
    </location>
</feature>
<dbReference type="EMBL" id="FILX01000002">
    <property type="protein sequence ID" value="CYX35599.1"/>
    <property type="molecule type" value="Genomic_DNA"/>
</dbReference>
<dbReference type="PROSITE" id="PS51094">
    <property type="entry name" value="PTS_EIIA_TYPE_2"/>
    <property type="match status" value="1"/>
</dbReference>
<dbReference type="InterPro" id="IPR016152">
    <property type="entry name" value="PTrfase/Anion_transptr"/>
</dbReference>
<dbReference type="AlphaFoldDB" id="A0A0Z8UDF7"/>
<dbReference type="Pfam" id="PF00359">
    <property type="entry name" value="PTS_EIIA_2"/>
    <property type="match status" value="1"/>
</dbReference>
<evidence type="ECO:0000259" key="1">
    <source>
        <dbReference type="PROSITE" id="PS51094"/>
    </source>
</evidence>
<gene>
    <name evidence="2" type="primary">gatA_1</name>
    <name evidence="2" type="ORF">ERS132531_00232</name>
</gene>
<dbReference type="CDD" id="cd00211">
    <property type="entry name" value="PTS_IIA_fru"/>
    <property type="match status" value="1"/>
</dbReference>
<name>A0A0Z8UDF7_STRSU</name>
<reference evidence="2 3" key="1">
    <citation type="submission" date="2016-02" db="EMBL/GenBank/DDBJ databases">
        <authorList>
            <consortium name="Pathogen Informatics"/>
        </authorList>
    </citation>
    <scope>NUCLEOTIDE SEQUENCE [LARGE SCALE GENOMIC DNA]</scope>
    <source>
        <strain evidence="2 3">SS993</strain>
    </source>
</reference>
<dbReference type="InterPro" id="IPR002178">
    <property type="entry name" value="PTS_EIIA_type-2_dom"/>
</dbReference>
<dbReference type="Proteomes" id="UP000074903">
    <property type="component" value="Unassembled WGS sequence"/>
</dbReference>
<dbReference type="PANTHER" id="PTHR47738:SF3">
    <property type="entry name" value="PHOSPHOTRANSFERASE SYSTEM MANNITOL_FRUCTOSE-SPECIFIC IIA DOMAIN CONTAINING PROTEIN"/>
    <property type="match status" value="1"/>
</dbReference>
<dbReference type="RefSeq" id="WP_024377732.1">
    <property type="nucleotide sequence ID" value="NZ_CEHB01000071.1"/>
</dbReference>
<sequence length="151" mass="17581">MYKDMLQADLIQLDCNVFEHTDLFQLIGKELKEKGYVTDQYLEALLEREREFPTGLKTRHVNIAIPHTDPHVIERPFIYVVKNSQPINMLQMGDNSEMTCQYFLFLGIKDPKGQVGLLAALMDIFSQEAFAHQFIQAETPLDMYQLLNHYL</sequence>
<proteinExistence type="predicted"/>
<protein>
    <submittedName>
        <fullName evidence="2">PTS system galactitol-specific transporter subunit IIA</fullName>
    </submittedName>
</protein>
<dbReference type="PANTHER" id="PTHR47738">
    <property type="entry name" value="PTS SYSTEM FRUCTOSE-LIKE EIIA COMPONENT-RELATED"/>
    <property type="match status" value="1"/>
</dbReference>
<evidence type="ECO:0000313" key="2">
    <source>
        <dbReference type="EMBL" id="CYX35599.1"/>
    </source>
</evidence>
<accession>A0A0Z8UDF7</accession>
<dbReference type="InterPro" id="IPR051541">
    <property type="entry name" value="PTS_SugarTrans_NitroReg"/>
</dbReference>
<dbReference type="SUPFAM" id="SSF55804">
    <property type="entry name" value="Phoshotransferase/anion transport protein"/>
    <property type="match status" value="1"/>
</dbReference>
<evidence type="ECO:0000313" key="3">
    <source>
        <dbReference type="Proteomes" id="UP000074903"/>
    </source>
</evidence>